<protein>
    <submittedName>
        <fullName evidence="4">Putative flagellar assembly protein FliH</fullName>
    </submittedName>
</protein>
<dbReference type="Proteomes" id="UP000031366">
    <property type="component" value="Unassembled WGS sequence"/>
</dbReference>
<dbReference type="PANTHER" id="PTHR34982:SF1">
    <property type="entry name" value="FLAGELLAR ASSEMBLY PROTEIN FLIH"/>
    <property type="match status" value="1"/>
</dbReference>
<name>A0A0C1R0A0_9CLOT</name>
<keyword evidence="3" id="KW-0175">Coiled coil</keyword>
<dbReference type="EMBL" id="AYSO01000015">
    <property type="protein sequence ID" value="KIE46832.1"/>
    <property type="molecule type" value="Genomic_DNA"/>
</dbReference>
<evidence type="ECO:0000313" key="5">
    <source>
        <dbReference type="Proteomes" id="UP000031366"/>
    </source>
</evidence>
<proteinExistence type="predicted"/>
<sequence length="252" mass="28619">MQSSYNVIKNHYVVTEGKKEICTKAPLVIDDFEAEQEEKIENTIENTKEALVSFKNIARDIVENAHIESNKIIVEATERAKEIEVEAFNNASSKGYDDGYNIGYKEGMEKAVAEGEAIIKNANKVLVNAKLEYKNYIEEKEIHIRELIYQMTSSVLKREVEDSEAINEIIFDALLEEKNEEYFIIKCNSNHLSSLKGEVENMKNKLAFTGDIFVIEDNSLDNGAATIEKGSGKILVDMGYVCEKLKEIIFER</sequence>
<reference evidence="4 5" key="1">
    <citation type="journal article" date="2015" name="Infect. Genet. Evol.">
        <title>Genomic sequences of six botulinum neurotoxin-producing strains representing three clostridial species illustrate the mobility and diversity of botulinum neurotoxin genes.</title>
        <authorList>
            <person name="Smith T.J."/>
            <person name="Hill K.K."/>
            <person name="Xie G."/>
            <person name="Foley B.T."/>
            <person name="Williamson C.H."/>
            <person name="Foster J.T."/>
            <person name="Johnson S.L."/>
            <person name="Chertkov O."/>
            <person name="Teshima H."/>
            <person name="Gibbons H.S."/>
            <person name="Johnsky L.A."/>
            <person name="Karavis M.A."/>
            <person name="Smith L.A."/>
        </authorList>
    </citation>
    <scope>NUCLEOTIDE SEQUENCE [LARGE SCALE GENOMIC DNA]</scope>
    <source>
        <strain evidence="4 5">CDC 2741</strain>
    </source>
</reference>
<feature type="coiled-coil region" evidence="3">
    <location>
        <begin position="119"/>
        <end position="146"/>
    </location>
</feature>
<dbReference type="GO" id="GO:0005829">
    <property type="term" value="C:cytosol"/>
    <property type="evidence" value="ECO:0007669"/>
    <property type="project" value="TreeGrafter"/>
</dbReference>
<keyword evidence="4" id="KW-0966">Cell projection</keyword>
<dbReference type="AlphaFoldDB" id="A0A0C1R0A0"/>
<keyword evidence="4" id="KW-0282">Flagellum</keyword>
<keyword evidence="2" id="KW-0653">Protein transport</keyword>
<dbReference type="OrthoDB" id="2375163at2"/>
<gene>
    <name evidence="4" type="ORF">U732_1498</name>
</gene>
<comment type="caution">
    <text evidence="4">The sequence shown here is derived from an EMBL/GenBank/DDBJ whole genome shotgun (WGS) entry which is preliminary data.</text>
</comment>
<dbReference type="RefSeq" id="WP_039632527.1">
    <property type="nucleotide sequence ID" value="NZ_AYSO01000015.1"/>
</dbReference>
<evidence type="ECO:0000256" key="2">
    <source>
        <dbReference type="ARBA" id="ARBA00022927"/>
    </source>
</evidence>
<evidence type="ECO:0000256" key="1">
    <source>
        <dbReference type="ARBA" id="ARBA00022448"/>
    </source>
</evidence>
<accession>A0A0C1R0A0</accession>
<organism evidence="4 5">
    <name type="scientific">Clostridium argentinense CDC 2741</name>
    <dbReference type="NCBI Taxonomy" id="1418104"/>
    <lineage>
        <taxon>Bacteria</taxon>
        <taxon>Bacillati</taxon>
        <taxon>Bacillota</taxon>
        <taxon>Clostridia</taxon>
        <taxon>Eubacteriales</taxon>
        <taxon>Clostridiaceae</taxon>
        <taxon>Clostridium</taxon>
    </lineage>
</organism>
<keyword evidence="1" id="KW-0813">Transport</keyword>
<evidence type="ECO:0000256" key="3">
    <source>
        <dbReference type="SAM" id="Coils"/>
    </source>
</evidence>
<dbReference type="GO" id="GO:0015031">
    <property type="term" value="P:protein transport"/>
    <property type="evidence" value="ECO:0007669"/>
    <property type="project" value="UniProtKB-KW"/>
</dbReference>
<keyword evidence="5" id="KW-1185">Reference proteome</keyword>
<dbReference type="STRING" id="29341.RSJ17_12745"/>
<dbReference type="PANTHER" id="PTHR34982">
    <property type="entry name" value="YOP PROTEINS TRANSLOCATION PROTEIN L"/>
    <property type="match status" value="1"/>
</dbReference>
<keyword evidence="4" id="KW-0969">Cilium</keyword>
<dbReference type="InterPro" id="IPR051472">
    <property type="entry name" value="T3SS_Stator/FliH"/>
</dbReference>
<evidence type="ECO:0000313" key="4">
    <source>
        <dbReference type="EMBL" id="KIE46832.1"/>
    </source>
</evidence>